<evidence type="ECO:0000313" key="2">
    <source>
        <dbReference type="EMBL" id="CAD7226986.1"/>
    </source>
</evidence>
<evidence type="ECO:0000256" key="1">
    <source>
        <dbReference type="SAM" id="MobiDB-lite"/>
    </source>
</evidence>
<organism evidence="2">
    <name type="scientific">Cyprideis torosa</name>
    <dbReference type="NCBI Taxonomy" id="163714"/>
    <lineage>
        <taxon>Eukaryota</taxon>
        <taxon>Metazoa</taxon>
        <taxon>Ecdysozoa</taxon>
        <taxon>Arthropoda</taxon>
        <taxon>Crustacea</taxon>
        <taxon>Oligostraca</taxon>
        <taxon>Ostracoda</taxon>
        <taxon>Podocopa</taxon>
        <taxon>Podocopida</taxon>
        <taxon>Cytherocopina</taxon>
        <taxon>Cytheroidea</taxon>
        <taxon>Cytherideidae</taxon>
        <taxon>Cyprideis</taxon>
    </lineage>
</organism>
<gene>
    <name evidence="2" type="ORF">CTOB1V02_LOCUS4897</name>
</gene>
<feature type="compositionally biased region" description="Basic and acidic residues" evidence="1">
    <location>
        <begin position="24"/>
        <end position="35"/>
    </location>
</feature>
<sequence>MFFDGSASRCHCMALTCEQQTPRPSERYSHVEPHHPSVSSLVEQKMRQPQQPMAPSGVEMGGALINGDGKLSPENGATPKFEAFTMTGDKMIKLTRTKTGERITKIPRRVRKNRLPQK</sequence>
<reference evidence="2" key="1">
    <citation type="submission" date="2020-11" db="EMBL/GenBank/DDBJ databases">
        <authorList>
            <person name="Tran Van P."/>
        </authorList>
    </citation>
    <scope>NUCLEOTIDE SEQUENCE</scope>
</reference>
<name>A0A7R8ZMG6_9CRUS</name>
<feature type="region of interest" description="Disordered" evidence="1">
    <location>
        <begin position="19"/>
        <end position="81"/>
    </location>
</feature>
<dbReference type="AlphaFoldDB" id="A0A7R8ZMG6"/>
<dbReference type="EMBL" id="OB660996">
    <property type="protein sequence ID" value="CAD7226986.1"/>
    <property type="molecule type" value="Genomic_DNA"/>
</dbReference>
<proteinExistence type="predicted"/>
<accession>A0A7R8ZMG6</accession>
<protein>
    <submittedName>
        <fullName evidence="2">Uncharacterized protein</fullName>
    </submittedName>
</protein>